<comment type="caution">
    <text evidence="1">The sequence shown here is derived from an EMBL/GenBank/DDBJ whole genome shotgun (WGS) entry which is preliminary data.</text>
</comment>
<organism evidence="1 2">
    <name type="scientific">Zoogloea oryzae</name>
    <dbReference type="NCBI Taxonomy" id="310767"/>
    <lineage>
        <taxon>Bacteria</taxon>
        <taxon>Pseudomonadati</taxon>
        <taxon>Pseudomonadota</taxon>
        <taxon>Betaproteobacteria</taxon>
        <taxon>Rhodocyclales</taxon>
        <taxon>Zoogloeaceae</taxon>
        <taxon>Zoogloea</taxon>
    </lineage>
</organism>
<evidence type="ECO:0000313" key="2">
    <source>
        <dbReference type="Proteomes" id="UP001157167"/>
    </source>
</evidence>
<protein>
    <submittedName>
        <fullName evidence="1">Uncharacterized protein</fullName>
    </submittedName>
</protein>
<keyword evidence="2" id="KW-1185">Reference proteome</keyword>
<evidence type="ECO:0000313" key="1">
    <source>
        <dbReference type="EMBL" id="GLT22670.1"/>
    </source>
</evidence>
<proteinExistence type="predicted"/>
<accession>A0ABQ6FDV6</accession>
<name>A0ABQ6FDV6_9RHOO</name>
<sequence length="87" mass="9744">MIEATMKKNLLDGTDKDAAEERISKILESLGVEAVSDDLKERCLTILMEAEYIVTFLIHDDFVSKSVEADRRIDSKRCVILSLGGQL</sequence>
<gene>
    <name evidence="1" type="ORF">GCM10007933_21300</name>
</gene>
<dbReference type="RefSeq" id="WP_284187955.1">
    <property type="nucleotide sequence ID" value="NZ_BSPX01000029.1"/>
</dbReference>
<dbReference type="Proteomes" id="UP001157167">
    <property type="component" value="Unassembled WGS sequence"/>
</dbReference>
<reference evidence="2" key="1">
    <citation type="journal article" date="2019" name="Int. J. Syst. Evol. Microbiol.">
        <title>The Global Catalogue of Microorganisms (GCM) 10K type strain sequencing project: providing services to taxonomists for standard genome sequencing and annotation.</title>
        <authorList>
            <consortium name="The Broad Institute Genomics Platform"/>
            <consortium name="The Broad Institute Genome Sequencing Center for Infectious Disease"/>
            <person name="Wu L."/>
            <person name="Ma J."/>
        </authorList>
    </citation>
    <scope>NUCLEOTIDE SEQUENCE [LARGE SCALE GENOMIC DNA]</scope>
    <source>
        <strain evidence="2">NBRC 102407</strain>
    </source>
</reference>
<dbReference type="EMBL" id="BSPX01000029">
    <property type="protein sequence ID" value="GLT22670.1"/>
    <property type="molecule type" value="Genomic_DNA"/>
</dbReference>